<evidence type="ECO:0000313" key="2">
    <source>
        <dbReference type="Proteomes" id="UP001194468"/>
    </source>
</evidence>
<reference evidence="1" key="1">
    <citation type="submission" date="2019-10" db="EMBL/GenBank/DDBJ databases">
        <authorList>
            <consortium name="DOE Joint Genome Institute"/>
            <person name="Kuo A."/>
            <person name="Miyauchi S."/>
            <person name="Kiss E."/>
            <person name="Drula E."/>
            <person name="Kohler A."/>
            <person name="Sanchez-Garcia M."/>
            <person name="Andreopoulos B."/>
            <person name="Barry K.W."/>
            <person name="Bonito G."/>
            <person name="Buee M."/>
            <person name="Carver A."/>
            <person name="Chen C."/>
            <person name="Cichocki N."/>
            <person name="Clum A."/>
            <person name="Culley D."/>
            <person name="Crous P.W."/>
            <person name="Fauchery L."/>
            <person name="Girlanda M."/>
            <person name="Hayes R."/>
            <person name="Keri Z."/>
            <person name="LaButti K."/>
            <person name="Lipzen A."/>
            <person name="Lombard V."/>
            <person name="Magnuson J."/>
            <person name="Maillard F."/>
            <person name="Morin E."/>
            <person name="Murat C."/>
            <person name="Nolan M."/>
            <person name="Ohm R."/>
            <person name="Pangilinan J."/>
            <person name="Pereira M."/>
            <person name="Perotto S."/>
            <person name="Peter M."/>
            <person name="Riley R."/>
            <person name="Sitrit Y."/>
            <person name="Stielow B."/>
            <person name="Szollosi G."/>
            <person name="Zifcakova L."/>
            <person name="Stursova M."/>
            <person name="Spatafora J.W."/>
            <person name="Tedersoo L."/>
            <person name="Vaario L.-M."/>
            <person name="Yamada A."/>
            <person name="Yan M."/>
            <person name="Wang P."/>
            <person name="Xu J."/>
            <person name="Bruns T."/>
            <person name="Baldrian P."/>
            <person name="Vilgalys R."/>
            <person name="Henrissat B."/>
            <person name="Grigoriev I.V."/>
            <person name="Hibbett D."/>
            <person name="Nagy L.G."/>
            <person name="Martin F.M."/>
        </authorList>
    </citation>
    <scope>NUCLEOTIDE SEQUENCE</scope>
    <source>
        <strain evidence="1">BED1</strain>
    </source>
</reference>
<comment type="caution">
    <text evidence="1">The sequence shown here is derived from an EMBL/GenBank/DDBJ whole genome shotgun (WGS) entry which is preliminary data.</text>
</comment>
<dbReference type="AlphaFoldDB" id="A0AAD4BTP1"/>
<dbReference type="EMBL" id="WHUW01000013">
    <property type="protein sequence ID" value="KAF8439780.1"/>
    <property type="molecule type" value="Genomic_DNA"/>
</dbReference>
<proteinExistence type="predicted"/>
<reference evidence="1" key="2">
    <citation type="journal article" date="2020" name="Nat. Commun.">
        <title>Large-scale genome sequencing of mycorrhizal fungi provides insights into the early evolution of symbiotic traits.</title>
        <authorList>
            <person name="Miyauchi S."/>
            <person name="Kiss E."/>
            <person name="Kuo A."/>
            <person name="Drula E."/>
            <person name="Kohler A."/>
            <person name="Sanchez-Garcia M."/>
            <person name="Morin E."/>
            <person name="Andreopoulos B."/>
            <person name="Barry K.W."/>
            <person name="Bonito G."/>
            <person name="Buee M."/>
            <person name="Carver A."/>
            <person name="Chen C."/>
            <person name="Cichocki N."/>
            <person name="Clum A."/>
            <person name="Culley D."/>
            <person name="Crous P.W."/>
            <person name="Fauchery L."/>
            <person name="Girlanda M."/>
            <person name="Hayes R.D."/>
            <person name="Keri Z."/>
            <person name="LaButti K."/>
            <person name="Lipzen A."/>
            <person name="Lombard V."/>
            <person name="Magnuson J."/>
            <person name="Maillard F."/>
            <person name="Murat C."/>
            <person name="Nolan M."/>
            <person name="Ohm R.A."/>
            <person name="Pangilinan J."/>
            <person name="Pereira M.F."/>
            <person name="Perotto S."/>
            <person name="Peter M."/>
            <person name="Pfister S."/>
            <person name="Riley R."/>
            <person name="Sitrit Y."/>
            <person name="Stielow J.B."/>
            <person name="Szollosi G."/>
            <person name="Zifcakova L."/>
            <person name="Stursova M."/>
            <person name="Spatafora J.W."/>
            <person name="Tedersoo L."/>
            <person name="Vaario L.M."/>
            <person name="Yamada A."/>
            <person name="Yan M."/>
            <person name="Wang P."/>
            <person name="Xu J."/>
            <person name="Bruns T."/>
            <person name="Baldrian P."/>
            <person name="Vilgalys R."/>
            <person name="Dunand C."/>
            <person name="Henrissat B."/>
            <person name="Grigoriev I.V."/>
            <person name="Hibbett D."/>
            <person name="Nagy L.G."/>
            <person name="Martin F.M."/>
        </authorList>
    </citation>
    <scope>NUCLEOTIDE SEQUENCE</scope>
    <source>
        <strain evidence="1">BED1</strain>
    </source>
</reference>
<protein>
    <submittedName>
        <fullName evidence="1">Uncharacterized protein</fullName>
    </submittedName>
</protein>
<sequence>MQTNGEEPDEIVVVYDEELQKGPRGLIDCPYLVLRRTTKEKIFVSLTLDHKDDIIAAIESLQGDQEWITERRNRRVVRAYYVAAGRWSGIIGVIVAETTNGNFLVHGLPTFINELHAVKTCIVTLQRQTGKYRFICIYNKKKHNNGTNECPYLIFGSCHGYKVKNMSEEHVLDIAEVVDRLKTRVPREMDE</sequence>
<organism evidence="1 2">
    <name type="scientific">Boletus edulis BED1</name>
    <dbReference type="NCBI Taxonomy" id="1328754"/>
    <lineage>
        <taxon>Eukaryota</taxon>
        <taxon>Fungi</taxon>
        <taxon>Dikarya</taxon>
        <taxon>Basidiomycota</taxon>
        <taxon>Agaricomycotina</taxon>
        <taxon>Agaricomycetes</taxon>
        <taxon>Agaricomycetidae</taxon>
        <taxon>Boletales</taxon>
        <taxon>Boletineae</taxon>
        <taxon>Boletaceae</taxon>
        <taxon>Boletoideae</taxon>
        <taxon>Boletus</taxon>
    </lineage>
</organism>
<accession>A0AAD4BTP1</accession>
<keyword evidence="2" id="KW-1185">Reference proteome</keyword>
<evidence type="ECO:0000313" key="1">
    <source>
        <dbReference type="EMBL" id="KAF8439780.1"/>
    </source>
</evidence>
<gene>
    <name evidence="1" type="ORF">L210DRAFT_934223</name>
</gene>
<dbReference type="Proteomes" id="UP001194468">
    <property type="component" value="Unassembled WGS sequence"/>
</dbReference>
<name>A0AAD4BTP1_BOLED</name>